<reference evidence="1 2" key="1">
    <citation type="journal article" date="2009" name="Appl. Environ. Microbiol.">
        <title>Metabolic versatility and indigenous origin of the archaeon Thermococcus sibiricus, isolated from a siberian oil reservoir, as revealed by genome analysis.</title>
        <authorList>
            <person name="Mardanov A.V."/>
            <person name="Ravin N.V."/>
            <person name="Svetlitchnyi V.A."/>
            <person name="Beletsky A.V."/>
            <person name="Miroshnichenko M.L."/>
            <person name="Bonch-Osmolovskaya E.A."/>
            <person name="Skryabin K.G."/>
        </authorList>
    </citation>
    <scope>NUCLEOTIDE SEQUENCE [LARGE SCALE GENOMIC DNA]</scope>
    <source>
        <strain evidence="2">DSM 12597 / MM 739</strain>
    </source>
</reference>
<keyword evidence="2" id="KW-1185">Reference proteome</keyword>
<dbReference type="Proteomes" id="UP000009079">
    <property type="component" value="Chromosome"/>
</dbReference>
<dbReference type="GeneID" id="68745768"/>
<dbReference type="RefSeq" id="WP_015849000.1">
    <property type="nucleotide sequence ID" value="NC_012883.1"/>
</dbReference>
<dbReference type="eggNOG" id="arCOG13124">
    <property type="taxonomic scope" value="Archaea"/>
</dbReference>
<accession>C6A2D5</accession>
<dbReference type="AlphaFoldDB" id="C6A2D5"/>
<sequence length="63" mass="7409">MASYNFADGIYTIWKAPNKETLEKIMEDFPVFKKGIVEVVQSYPPTTEYIVRMWEMILAFAQK</sequence>
<evidence type="ECO:0000313" key="2">
    <source>
        <dbReference type="Proteomes" id="UP000009079"/>
    </source>
</evidence>
<protein>
    <submittedName>
        <fullName evidence="1">Uncharacterized protein</fullName>
    </submittedName>
</protein>
<dbReference type="KEGG" id="tsi:TSIB_0717"/>
<proteinExistence type="predicted"/>
<name>C6A2D5_THESM</name>
<dbReference type="EMBL" id="CP001463">
    <property type="protein sequence ID" value="ACS89780.1"/>
    <property type="molecule type" value="Genomic_DNA"/>
</dbReference>
<dbReference type="HOGENOM" id="CLU_178222_0_0_2"/>
<gene>
    <name evidence="1" type="ordered locus">TSIB_0717</name>
</gene>
<organism evidence="1 2">
    <name type="scientific">Thermococcus sibiricus (strain DSM 12597 / MM 739)</name>
    <dbReference type="NCBI Taxonomy" id="604354"/>
    <lineage>
        <taxon>Archaea</taxon>
        <taxon>Methanobacteriati</taxon>
        <taxon>Methanobacteriota</taxon>
        <taxon>Thermococci</taxon>
        <taxon>Thermococcales</taxon>
        <taxon>Thermococcaceae</taxon>
        <taxon>Thermococcus</taxon>
    </lineage>
</organism>
<evidence type="ECO:0000313" key="1">
    <source>
        <dbReference type="EMBL" id="ACS89780.1"/>
    </source>
</evidence>